<reference evidence="5" key="1">
    <citation type="submission" date="2016-10" db="EMBL/GenBank/DDBJ databases">
        <authorList>
            <person name="Jeantristanb JTB J.-T."/>
            <person name="Ricardo R."/>
        </authorList>
    </citation>
    <scope>NUCLEOTIDE SEQUENCE [LARGE SCALE GENOMIC DNA]</scope>
</reference>
<proteinExistence type="predicted"/>
<keyword evidence="1" id="KW-0175">Coiled coil</keyword>
<dbReference type="OrthoDB" id="79452at2759"/>
<feature type="region of interest" description="Disordered" evidence="2">
    <location>
        <begin position="1050"/>
        <end position="1069"/>
    </location>
</feature>
<dbReference type="PANTHER" id="PTHR45808:SF2">
    <property type="entry name" value="RHO GTPASE-ACTIVATING PROTEIN 68F"/>
    <property type="match status" value="1"/>
</dbReference>
<feature type="coiled-coil region" evidence="1">
    <location>
        <begin position="1233"/>
        <end position="1271"/>
    </location>
</feature>
<dbReference type="EMBL" id="FMWP01000015">
    <property type="protein sequence ID" value="SCZ91339.1"/>
    <property type="molecule type" value="Genomic_DNA"/>
</dbReference>
<feature type="compositionally biased region" description="Basic and acidic residues" evidence="2">
    <location>
        <begin position="1052"/>
        <end position="1061"/>
    </location>
</feature>
<dbReference type="CDD" id="cd00159">
    <property type="entry name" value="RhoGAP"/>
    <property type="match status" value="1"/>
</dbReference>
<feature type="compositionally biased region" description="Polar residues" evidence="2">
    <location>
        <begin position="1"/>
        <end position="19"/>
    </location>
</feature>
<dbReference type="Gene3D" id="1.10.555.10">
    <property type="entry name" value="Rho GTPase activation protein"/>
    <property type="match status" value="1"/>
</dbReference>
<feature type="region of interest" description="Disordered" evidence="2">
    <location>
        <begin position="810"/>
        <end position="872"/>
    </location>
</feature>
<feature type="region of interest" description="Disordered" evidence="2">
    <location>
        <begin position="223"/>
        <end position="341"/>
    </location>
</feature>
<feature type="compositionally biased region" description="Low complexity" evidence="2">
    <location>
        <begin position="261"/>
        <end position="279"/>
    </location>
</feature>
<name>A0A2X0KEB8_9BASI</name>
<feature type="region of interest" description="Disordered" evidence="2">
    <location>
        <begin position="417"/>
        <end position="438"/>
    </location>
</feature>
<dbReference type="GO" id="GO:0007264">
    <property type="term" value="P:small GTPase-mediated signal transduction"/>
    <property type="evidence" value="ECO:0007669"/>
    <property type="project" value="TreeGrafter"/>
</dbReference>
<feature type="compositionally biased region" description="Basic and acidic residues" evidence="2">
    <location>
        <begin position="822"/>
        <end position="833"/>
    </location>
</feature>
<feature type="compositionally biased region" description="Polar residues" evidence="2">
    <location>
        <begin position="863"/>
        <end position="872"/>
    </location>
</feature>
<dbReference type="SUPFAM" id="SSF48350">
    <property type="entry name" value="GTPase activation domain, GAP"/>
    <property type="match status" value="1"/>
</dbReference>
<evidence type="ECO:0000259" key="3">
    <source>
        <dbReference type="PROSITE" id="PS50238"/>
    </source>
</evidence>
<dbReference type="InterPro" id="IPR000198">
    <property type="entry name" value="RhoGAP_dom"/>
</dbReference>
<keyword evidence="5" id="KW-1185">Reference proteome</keyword>
<dbReference type="InterPro" id="IPR008936">
    <property type="entry name" value="Rho_GTPase_activation_prot"/>
</dbReference>
<dbReference type="STRING" id="289078.A0A2X0KEB8"/>
<feature type="compositionally biased region" description="Low complexity" evidence="2">
    <location>
        <begin position="85"/>
        <end position="96"/>
    </location>
</feature>
<dbReference type="Proteomes" id="UP000249723">
    <property type="component" value="Unassembled WGS sequence"/>
</dbReference>
<dbReference type="GO" id="GO:0005096">
    <property type="term" value="F:GTPase activator activity"/>
    <property type="evidence" value="ECO:0007669"/>
    <property type="project" value="TreeGrafter"/>
</dbReference>
<feature type="region of interest" description="Disordered" evidence="2">
    <location>
        <begin position="938"/>
        <end position="979"/>
    </location>
</feature>
<gene>
    <name evidence="4" type="ORF">BZ3500_MVSOF-1268-A1-R1_CHR1-2G01344</name>
</gene>
<feature type="region of interest" description="Disordered" evidence="2">
    <location>
        <begin position="1"/>
        <end position="196"/>
    </location>
</feature>
<feature type="compositionally biased region" description="Polar residues" evidence="2">
    <location>
        <begin position="229"/>
        <end position="241"/>
    </location>
</feature>
<dbReference type="PANTHER" id="PTHR45808">
    <property type="entry name" value="RHO GTPASE-ACTIVATING PROTEIN 68F"/>
    <property type="match status" value="1"/>
</dbReference>
<dbReference type="Pfam" id="PF00620">
    <property type="entry name" value="RhoGAP"/>
    <property type="match status" value="1"/>
</dbReference>
<organism evidence="4 5">
    <name type="scientific">Microbotryum saponariae</name>
    <dbReference type="NCBI Taxonomy" id="289078"/>
    <lineage>
        <taxon>Eukaryota</taxon>
        <taxon>Fungi</taxon>
        <taxon>Dikarya</taxon>
        <taxon>Basidiomycota</taxon>
        <taxon>Pucciniomycotina</taxon>
        <taxon>Microbotryomycetes</taxon>
        <taxon>Microbotryales</taxon>
        <taxon>Microbotryaceae</taxon>
        <taxon>Microbotryum</taxon>
    </lineage>
</organism>
<sequence length="1298" mass="138731">MATITDSPSSTFGLASQLRTPPPPSPILYGSEAGREPPVLDIVPISAKKVTPAMREELRRSPKITGTPAWISRSDSSTSVQKVHAASAVRSSLAASTKSDADGEVILGRHKQDSQAPRSSAKGLEDDNSKSSKTPLSPPELIHITKPKFSLNAQRTGPPPPRPVRPSSTPFLASALESSTSLGAIPGGEQNDAGPIDVSFPSLGSLDLGVQFDETAGAFYSTFRPAGGSQRSSAKTWPNKSQEIEIPAPVPTVGDTTSAISATVDRSDVSTSSVASRDTPIQDQSPKLEPTTPVVEKVKSSRPSPAQASGPFPNNTASPKSSTSSKMSSSFVAPNKSGRLPGNLLSLARRTAHISDTVGYAWRLALLEKLEAITGPFLTIEDAEAILSIGASPASKAANRANHRKSLIGMPTVRLPPQRKLHKSNNGSSSTSTTEVAAGSGARNTFFNKMKRALGAPVAESEKADASTKTQLSKGIFGVPLTVAAEYGFVTSMIAGQRHELPGVCFSAVEEIYRRGQGELNAAIIGPSLLSSTESFLHLSGMNVPGLLVNHGESSRVAKLVAIYNTAPEYGEQHDLSIESIHNVTALLKKYLRDLPEPVLDQRLWKLFLSACVYSTNSIKVRVTSAQVILRLLPTPNFSLLVYMVAFLSQIPLFPENRISLESVSHIVGAMLMSPRDPSPQSQSKGSKLLAHITGPTDTIDSSANAKRAEEALLWLLKHWSLVADGLLEPEFDVDVDAVLDRDPVAASTRSDSLSHPNDDTEEELDGAADPLRFLPNDDLKKSMSQPEATSSRATLLIALSAKAKVEQAEVAQVKPQPVEPEIQRGAETEAPRAPDTPTTLEILPRLHSGSVPGGPTVAETPDVSQYSQDTPVNVTPVERVVSTFADSDVTSRRVSAKTMTPIIFDWEPPTKGGPISHQEAHKPHPIQVVAEEVYEDLPPPTPAKEVTPDPYGAPTSSMGPPPSQDLPTTPMSDDTAPVSPTAAIHQVTSRELQEDFLIAGVNEEATPVPALDDERRGTSLSSSESSAQEGALTPFSSARSDSILASYSMDRSARNSESSRKSMNSANGFSRARAEDAYGPLGMDESVLDDLMDFDDDTSSAVLKFPSPPGSAKTRRLSELTPTVLASITKMQATRRTSRASVSSQTSSVRSGPRGLPRLVDADQLDEAKRTIDAQRVEITDLWKQLTDLETQREADRHHLSTLQMQILELRTAGQAKAASQIDEKQIQAEWEAKLAEQSKAAQEQLEASKVELEEARKELRVQDDESRKQIASLSSQLDAIRSLLMAGMAGGVSAST</sequence>
<evidence type="ECO:0000313" key="5">
    <source>
        <dbReference type="Proteomes" id="UP000249723"/>
    </source>
</evidence>
<dbReference type="SMART" id="SM00324">
    <property type="entry name" value="RhoGAP"/>
    <property type="match status" value="1"/>
</dbReference>
<evidence type="ECO:0000256" key="2">
    <source>
        <dbReference type="SAM" id="MobiDB-lite"/>
    </source>
</evidence>
<dbReference type="GO" id="GO:0005737">
    <property type="term" value="C:cytoplasm"/>
    <property type="evidence" value="ECO:0007669"/>
    <property type="project" value="TreeGrafter"/>
</dbReference>
<accession>A0A2X0KEB8</accession>
<feature type="domain" description="Rho-GAP" evidence="3">
    <location>
        <begin position="507"/>
        <end position="724"/>
    </location>
</feature>
<protein>
    <submittedName>
        <fullName evidence="4">BZ3500_MvSof-1268-A1-R1_Chr1-2g01344 protein</fullName>
    </submittedName>
</protein>
<feature type="compositionally biased region" description="Low complexity" evidence="2">
    <location>
        <begin position="318"/>
        <end position="330"/>
    </location>
</feature>
<feature type="region of interest" description="Disordered" evidence="2">
    <location>
        <begin position="1133"/>
        <end position="1158"/>
    </location>
</feature>
<feature type="region of interest" description="Disordered" evidence="2">
    <location>
        <begin position="746"/>
        <end position="791"/>
    </location>
</feature>
<feature type="compositionally biased region" description="Low complexity" evidence="2">
    <location>
        <begin position="1133"/>
        <end position="1152"/>
    </location>
</feature>
<evidence type="ECO:0000313" key="4">
    <source>
        <dbReference type="EMBL" id="SCZ91339.1"/>
    </source>
</evidence>
<feature type="region of interest" description="Disordered" evidence="2">
    <location>
        <begin position="1004"/>
        <end position="1038"/>
    </location>
</feature>
<feature type="compositionally biased region" description="Polar residues" evidence="2">
    <location>
        <begin position="301"/>
        <end position="317"/>
    </location>
</feature>
<dbReference type="PROSITE" id="PS50238">
    <property type="entry name" value="RHOGAP"/>
    <property type="match status" value="1"/>
</dbReference>
<evidence type="ECO:0000256" key="1">
    <source>
        <dbReference type="SAM" id="Coils"/>
    </source>
</evidence>